<evidence type="ECO:0000256" key="7">
    <source>
        <dbReference type="RuleBase" id="RU364073"/>
    </source>
</evidence>
<evidence type="ECO:0000256" key="1">
    <source>
        <dbReference type="ARBA" id="ARBA00009156"/>
    </source>
</evidence>
<keyword evidence="6 7" id="KW-0119">Carbohydrate metabolism</keyword>
<feature type="active site" description="Proton acceptor" evidence="6">
    <location>
        <position position="232"/>
    </location>
</feature>
<dbReference type="InterPro" id="IPR050406">
    <property type="entry name" value="FGGY_Carb_Kinase"/>
</dbReference>
<evidence type="ECO:0000256" key="3">
    <source>
        <dbReference type="ARBA" id="ARBA00022741"/>
    </source>
</evidence>
<keyword evidence="5 6" id="KW-0067">ATP-binding</keyword>
<comment type="catalytic activity">
    <reaction evidence="6 7">
        <text>D-xylulose + ATP = D-xylulose 5-phosphate + ADP + H(+)</text>
        <dbReference type="Rhea" id="RHEA:10964"/>
        <dbReference type="ChEBI" id="CHEBI:15378"/>
        <dbReference type="ChEBI" id="CHEBI:17140"/>
        <dbReference type="ChEBI" id="CHEBI:30616"/>
        <dbReference type="ChEBI" id="CHEBI:57737"/>
        <dbReference type="ChEBI" id="CHEBI:456216"/>
        <dbReference type="EC" id="2.7.1.17"/>
    </reaction>
</comment>
<dbReference type="HAMAP" id="MF_02220">
    <property type="entry name" value="XylB"/>
    <property type="match status" value="1"/>
</dbReference>
<dbReference type="GO" id="GO:0004856">
    <property type="term" value="F:D-xylulokinase activity"/>
    <property type="evidence" value="ECO:0007669"/>
    <property type="project" value="UniProtKB-UniRule"/>
</dbReference>
<evidence type="ECO:0000256" key="5">
    <source>
        <dbReference type="ARBA" id="ARBA00022840"/>
    </source>
</evidence>
<keyword evidence="2 6" id="KW-0808">Transferase</keyword>
<name>A0A2A2SC14_9SPHN</name>
<feature type="domain" description="Carbohydrate kinase FGGY C-terminal" evidence="9">
    <location>
        <begin position="249"/>
        <end position="434"/>
    </location>
</feature>
<gene>
    <name evidence="6 7 10" type="primary">xylB</name>
    <name evidence="10" type="ORF">CKY28_16555</name>
</gene>
<dbReference type="Pfam" id="PF02782">
    <property type="entry name" value="FGGY_C"/>
    <property type="match status" value="1"/>
</dbReference>
<evidence type="ECO:0000313" key="10">
    <source>
        <dbReference type="EMBL" id="PAX06735.1"/>
    </source>
</evidence>
<dbReference type="Proteomes" id="UP000218151">
    <property type="component" value="Unassembled WGS sequence"/>
</dbReference>
<feature type="binding site" evidence="6">
    <location>
        <begin position="76"/>
        <end position="77"/>
    </location>
    <ligand>
        <name>substrate</name>
    </ligand>
</feature>
<dbReference type="EC" id="2.7.1.17" evidence="6 7"/>
<dbReference type="SUPFAM" id="SSF53067">
    <property type="entry name" value="Actin-like ATPase domain"/>
    <property type="match status" value="2"/>
</dbReference>
<dbReference type="InterPro" id="IPR018485">
    <property type="entry name" value="FGGY_C"/>
</dbReference>
<dbReference type="Gene3D" id="3.30.420.40">
    <property type="match status" value="2"/>
</dbReference>
<keyword evidence="4 6" id="KW-0418">Kinase</keyword>
<dbReference type="EMBL" id="NSLI01000005">
    <property type="protein sequence ID" value="PAX06735.1"/>
    <property type="molecule type" value="Genomic_DNA"/>
</dbReference>
<dbReference type="GO" id="GO:0005998">
    <property type="term" value="P:xylulose catabolic process"/>
    <property type="evidence" value="ECO:0007669"/>
    <property type="project" value="UniProtKB-UniRule"/>
</dbReference>
<feature type="site" description="Important for activity" evidence="6">
    <location>
        <position position="6"/>
    </location>
</feature>
<protein>
    <recommendedName>
        <fullName evidence="6 7">Xylulose kinase</fullName>
        <shortName evidence="6 7">Xylulokinase</shortName>
        <ecNumber evidence="6 7">2.7.1.17</ecNumber>
    </recommendedName>
</protein>
<dbReference type="InterPro" id="IPR018484">
    <property type="entry name" value="FGGY_N"/>
</dbReference>
<dbReference type="PANTHER" id="PTHR43095:SF6">
    <property type="entry name" value="XYLULOSE KINASE"/>
    <property type="match status" value="1"/>
</dbReference>
<keyword evidence="11" id="KW-1185">Reference proteome</keyword>
<evidence type="ECO:0000259" key="8">
    <source>
        <dbReference type="Pfam" id="PF00370"/>
    </source>
</evidence>
<evidence type="ECO:0000259" key="9">
    <source>
        <dbReference type="Pfam" id="PF02782"/>
    </source>
</evidence>
<reference evidence="11" key="1">
    <citation type="submission" date="2017-09" db="EMBL/GenBank/DDBJ databases">
        <authorList>
            <person name="Feng G."/>
            <person name="Zhu H."/>
        </authorList>
    </citation>
    <scope>NUCLEOTIDE SEQUENCE [LARGE SCALE GENOMIC DNA]</scope>
    <source>
        <strain evidence="11">1PNM-20</strain>
    </source>
</reference>
<keyword evidence="3 6" id="KW-0547">Nucleotide-binding</keyword>
<sequence length="484" mass="50732">MFLGIDIGTSGVKAVVLDAAGAVVGQGTTALTVSRPHPLWSEQDPEDWWRATTAAVQAIDPAVRRAVRGVGLAGQMHGATLLGADDRPLRPGILWNDGRSFAECEALERAVPELHAIAGNLAMPGFTAPKLLWVRHHESEVFERVRTVLLPKDYVRLRMTGDRASDLSDSAGTLWLDVGGRRWSETILDACSLRAEQMPRLHEGTEVTGTLRPDIADLWGMGEVPVAAGGGDNAAGAAGVGVVSDGDALLSLGTSGVIFVATRDFRPNPAGAVHAFCHCVPELWHQMSVHLSAAACVDWVARITGASGPAELFERAEATGPGAGPEIFLPYLSGERTPHNDAVVRGAFLALDNESDGGRLAQAVLEGVAFALADGMAVLRDAGTEVEKLSVIGGGARSSYWGRIIAAVLDTPLVYLRGGEVGPALGAARLAQIAVDGGAPADVCAAPPTSHVVEPDRAVADRLAPKLAQFRAAYPRVTPKQKEI</sequence>
<dbReference type="InterPro" id="IPR043129">
    <property type="entry name" value="ATPase_NBD"/>
</dbReference>
<dbReference type="OrthoDB" id="9805576at2"/>
<comment type="function">
    <text evidence="6">Catalyzes the phosphorylation of D-xylulose to D-xylulose 5-phosphate.</text>
</comment>
<feature type="domain" description="Carbohydrate kinase FGGY N-terminal" evidence="8">
    <location>
        <begin position="1"/>
        <end position="239"/>
    </location>
</feature>
<dbReference type="PIRSF" id="PIRSF000538">
    <property type="entry name" value="GlpK"/>
    <property type="match status" value="1"/>
</dbReference>
<evidence type="ECO:0000256" key="2">
    <source>
        <dbReference type="ARBA" id="ARBA00022679"/>
    </source>
</evidence>
<evidence type="ECO:0000313" key="11">
    <source>
        <dbReference type="Proteomes" id="UP000218151"/>
    </source>
</evidence>
<proteinExistence type="inferred from homology"/>
<comment type="caution">
    <text evidence="10">The sequence shown here is derived from an EMBL/GenBank/DDBJ whole genome shotgun (WGS) entry which is preliminary data.</text>
</comment>
<evidence type="ECO:0000256" key="6">
    <source>
        <dbReference type="HAMAP-Rule" id="MF_02220"/>
    </source>
</evidence>
<evidence type="ECO:0000256" key="4">
    <source>
        <dbReference type="ARBA" id="ARBA00022777"/>
    </source>
</evidence>
<dbReference type="GO" id="GO:0005524">
    <property type="term" value="F:ATP binding"/>
    <property type="evidence" value="ECO:0007669"/>
    <property type="project" value="UniProtKB-UniRule"/>
</dbReference>
<dbReference type="NCBIfam" id="TIGR01312">
    <property type="entry name" value="XylB"/>
    <property type="match status" value="1"/>
</dbReference>
<dbReference type="Pfam" id="PF00370">
    <property type="entry name" value="FGGY_N"/>
    <property type="match status" value="1"/>
</dbReference>
<comment type="similarity">
    <text evidence="1 6 7">Belongs to the FGGY kinase family.</text>
</comment>
<keyword evidence="6 7" id="KW-0859">Xylose metabolism</keyword>
<dbReference type="InterPro" id="IPR000577">
    <property type="entry name" value="Carb_kinase_FGGY"/>
</dbReference>
<organism evidence="10 11">
    <name type="scientific">Sphingomonas lenta</name>
    <dbReference type="NCBI Taxonomy" id="1141887"/>
    <lineage>
        <taxon>Bacteria</taxon>
        <taxon>Pseudomonadati</taxon>
        <taxon>Pseudomonadota</taxon>
        <taxon>Alphaproteobacteria</taxon>
        <taxon>Sphingomonadales</taxon>
        <taxon>Sphingomonadaceae</taxon>
        <taxon>Sphingomonas</taxon>
    </lineage>
</organism>
<accession>A0A2A2SC14</accession>
<dbReference type="CDD" id="cd07808">
    <property type="entry name" value="ASKHA_NBD_FGGY_EcXK-like"/>
    <property type="match status" value="1"/>
</dbReference>
<dbReference type="RefSeq" id="WP_095999480.1">
    <property type="nucleotide sequence ID" value="NZ_NSLI01000005.1"/>
</dbReference>
<dbReference type="AlphaFoldDB" id="A0A2A2SC14"/>
<dbReference type="PANTHER" id="PTHR43095">
    <property type="entry name" value="SUGAR KINASE"/>
    <property type="match status" value="1"/>
</dbReference>
<dbReference type="InterPro" id="IPR006000">
    <property type="entry name" value="Xylulokinase"/>
</dbReference>
<dbReference type="GO" id="GO:0042732">
    <property type="term" value="P:D-xylose metabolic process"/>
    <property type="evidence" value="ECO:0007669"/>
    <property type="project" value="UniProtKB-KW"/>
</dbReference>